<keyword evidence="2" id="KW-1185">Reference proteome</keyword>
<organism evidence="1 2">
    <name type="scientific">Malus domestica</name>
    <name type="common">Apple</name>
    <name type="synonym">Pyrus malus</name>
    <dbReference type="NCBI Taxonomy" id="3750"/>
    <lineage>
        <taxon>Eukaryota</taxon>
        <taxon>Viridiplantae</taxon>
        <taxon>Streptophyta</taxon>
        <taxon>Embryophyta</taxon>
        <taxon>Tracheophyta</taxon>
        <taxon>Spermatophyta</taxon>
        <taxon>Magnoliopsida</taxon>
        <taxon>eudicotyledons</taxon>
        <taxon>Gunneridae</taxon>
        <taxon>Pentapetalae</taxon>
        <taxon>rosids</taxon>
        <taxon>fabids</taxon>
        <taxon>Rosales</taxon>
        <taxon>Rosaceae</taxon>
        <taxon>Amygdaloideae</taxon>
        <taxon>Maleae</taxon>
        <taxon>Malus</taxon>
    </lineage>
</organism>
<accession>A0A498K163</accession>
<dbReference type="AlphaFoldDB" id="A0A498K163"/>
<protein>
    <submittedName>
        <fullName evidence="1">Uncharacterized protein</fullName>
    </submittedName>
</protein>
<evidence type="ECO:0000313" key="2">
    <source>
        <dbReference type="Proteomes" id="UP000290289"/>
    </source>
</evidence>
<sequence>MDEFEELMKLGRRFKVEDLKIPSFLVEVGKSLHEGFLNEEGFLINTQSEQKDAIWSILEQNWARMEFMHMKHKGWTNLKD</sequence>
<name>A0A498K163_MALDO</name>
<comment type="caution">
    <text evidence="1">The sequence shown here is derived from an EMBL/GenBank/DDBJ whole genome shotgun (WGS) entry which is preliminary data.</text>
</comment>
<evidence type="ECO:0000313" key="1">
    <source>
        <dbReference type="EMBL" id="RXI01186.1"/>
    </source>
</evidence>
<dbReference type="EMBL" id="RDQH01000330">
    <property type="protein sequence ID" value="RXI01186.1"/>
    <property type="molecule type" value="Genomic_DNA"/>
</dbReference>
<proteinExistence type="predicted"/>
<reference evidence="1 2" key="1">
    <citation type="submission" date="2018-10" db="EMBL/GenBank/DDBJ databases">
        <title>A high-quality apple genome assembly.</title>
        <authorList>
            <person name="Hu J."/>
        </authorList>
    </citation>
    <scope>NUCLEOTIDE SEQUENCE [LARGE SCALE GENOMIC DNA]</scope>
    <source>
        <strain evidence="2">cv. HFTH1</strain>
        <tissue evidence="1">Young leaf</tissue>
    </source>
</reference>
<gene>
    <name evidence="1" type="ORF">DVH24_001420</name>
</gene>
<dbReference type="Proteomes" id="UP000290289">
    <property type="component" value="Chromosome 4"/>
</dbReference>